<name>A0A8C9SY21_SCLFO</name>
<sequence>MLKNSLNHLLRAFGTLWLLGAVLVSGRKLWEVPTAPLTPPANSTTKLIWAPHCDTQLRHLQDGGRIAALIPPRLEGTWLSTRCEVRPGPEFLTRSYTFYPNRLFKALQFYYADSGCQKPDYSLVVRGKLRLRQASWITRGGTEAEHHLQKVGIVFHGPSAARRLAARLPPACRCGPAACWVPGRLYELHGAKAGPDCLGELGFSMMELDLLRVETQHHPHGQLVQELFLGDIHTEWTQRTHYRPSGYQQPLQNAMHHIHPCLVCALVYRATEQSPPVLPATPTPPLSLDGRWVSQQCEVRPAVLFLTRDFTFHEDQHTWEGVYQHYSDPACHQPTFRVHASGRYTRGASSPKVPGGTDFVFKVTQAKVTVQEKVTARVLNSSEEGTCGLGRAWEEGVEQDITPTHGCAALGIKLPHKEYELFRMELDHRKRPLLFIGERPTDGSSPDRPQKRPTSYQAPLVHCSGRGSRSHHHDQHSTFAFQSSVSGAPQYPALWVLVTLLGGCYVTAT</sequence>
<evidence type="ECO:0000256" key="5">
    <source>
        <dbReference type="ARBA" id="ARBA00023180"/>
    </source>
</evidence>
<dbReference type="OrthoDB" id="5985602at2759"/>
<evidence type="ECO:0000256" key="6">
    <source>
        <dbReference type="SAM" id="MobiDB-lite"/>
    </source>
</evidence>
<dbReference type="GO" id="GO:0017147">
    <property type="term" value="F:Wnt-protein binding"/>
    <property type="evidence" value="ECO:0007669"/>
    <property type="project" value="InterPro"/>
</dbReference>
<feature type="region of interest" description="Disordered" evidence="6">
    <location>
        <begin position="437"/>
        <end position="459"/>
    </location>
</feature>
<comment type="subcellular location">
    <subcellularLocation>
        <location evidence="1">Membrane</location>
        <topology evidence="1">Single-pass membrane protein</topology>
    </subcellularLocation>
</comment>
<organism evidence="8 9">
    <name type="scientific">Scleropages formosus</name>
    <name type="common">Asian bonytongue</name>
    <name type="synonym">Osteoglossum formosum</name>
    <dbReference type="NCBI Taxonomy" id="113540"/>
    <lineage>
        <taxon>Eukaryota</taxon>
        <taxon>Metazoa</taxon>
        <taxon>Chordata</taxon>
        <taxon>Craniata</taxon>
        <taxon>Vertebrata</taxon>
        <taxon>Euteleostomi</taxon>
        <taxon>Actinopterygii</taxon>
        <taxon>Neopterygii</taxon>
        <taxon>Teleostei</taxon>
        <taxon>Osteoglossocephala</taxon>
        <taxon>Osteoglossomorpha</taxon>
        <taxon>Osteoglossiformes</taxon>
        <taxon>Osteoglossidae</taxon>
        <taxon>Scleropages</taxon>
    </lineage>
</organism>
<dbReference type="InterPro" id="IPR042425">
    <property type="entry name" value="APCDD1"/>
</dbReference>
<reference evidence="8" key="2">
    <citation type="submission" date="2025-08" db="UniProtKB">
        <authorList>
            <consortium name="Ensembl"/>
        </authorList>
    </citation>
    <scope>IDENTIFICATION</scope>
</reference>
<accession>A0A8C9SY21</accession>
<dbReference type="RefSeq" id="XP_018597790.2">
    <property type="nucleotide sequence ID" value="XM_018742274.2"/>
</dbReference>
<protein>
    <submittedName>
        <fullName evidence="8">APC down-regulated 1 like</fullName>
    </submittedName>
</protein>
<dbReference type="InterPro" id="IPR029405">
    <property type="entry name" value="APCDD1_dom"/>
</dbReference>
<evidence type="ECO:0000313" key="8">
    <source>
        <dbReference type="Ensembl" id="ENSSFOP00015044048.1"/>
    </source>
</evidence>
<feature type="domain" description="APCDD1" evidence="7">
    <location>
        <begin position="52"/>
        <end position="280"/>
    </location>
</feature>
<dbReference type="AlphaFoldDB" id="A0A8C9SY21"/>
<dbReference type="PANTHER" id="PTHR31021">
    <property type="entry name" value="ADENOMATOSIS POLYPOSIS COLI DOWN-REGULATED 1"/>
    <property type="match status" value="1"/>
</dbReference>
<keyword evidence="4" id="KW-0472">Membrane</keyword>
<dbReference type="GeneTree" id="ENSGT00640000091492"/>
<keyword evidence="3" id="KW-0732">Signal</keyword>
<keyword evidence="9" id="KW-1185">Reference proteome</keyword>
<evidence type="ECO:0000256" key="1">
    <source>
        <dbReference type="ARBA" id="ARBA00004167"/>
    </source>
</evidence>
<evidence type="ECO:0000256" key="4">
    <source>
        <dbReference type="ARBA" id="ARBA00023136"/>
    </source>
</evidence>
<dbReference type="Pfam" id="PF14921">
    <property type="entry name" value="APCDDC"/>
    <property type="match status" value="2"/>
</dbReference>
<dbReference type="Proteomes" id="UP000694397">
    <property type="component" value="Chromosome 22"/>
</dbReference>
<dbReference type="Ensembl" id="ENSSFOT00015041857.1">
    <property type="protein sequence ID" value="ENSSFOP00015044048.1"/>
    <property type="gene ID" value="ENSSFOG00015028370.1"/>
</dbReference>
<keyword evidence="2" id="KW-0812">Transmembrane</keyword>
<reference evidence="8 9" key="1">
    <citation type="submission" date="2019-04" db="EMBL/GenBank/DDBJ databases">
        <authorList>
            <consortium name="Wellcome Sanger Institute Data Sharing"/>
        </authorList>
    </citation>
    <scope>NUCLEOTIDE SEQUENCE [LARGE SCALE GENOMIC DNA]</scope>
</reference>
<evidence type="ECO:0000256" key="3">
    <source>
        <dbReference type="ARBA" id="ARBA00022729"/>
    </source>
</evidence>
<dbReference type="GO" id="GO:0005886">
    <property type="term" value="C:plasma membrane"/>
    <property type="evidence" value="ECO:0007669"/>
    <property type="project" value="InterPro"/>
</dbReference>
<dbReference type="GeneID" id="108928379"/>
<dbReference type="PANTHER" id="PTHR31021:SF3">
    <property type="entry name" value="PROTEIN APCDD1-LIKE"/>
    <property type="match status" value="1"/>
</dbReference>
<evidence type="ECO:0000259" key="7">
    <source>
        <dbReference type="SMART" id="SM01352"/>
    </source>
</evidence>
<feature type="domain" description="APCDD1" evidence="7">
    <location>
        <begin position="281"/>
        <end position="493"/>
    </location>
</feature>
<evidence type="ECO:0000313" key="9">
    <source>
        <dbReference type="Proteomes" id="UP000694397"/>
    </source>
</evidence>
<dbReference type="CTD" id="164284"/>
<reference evidence="8" key="3">
    <citation type="submission" date="2025-09" db="UniProtKB">
        <authorList>
            <consortium name="Ensembl"/>
        </authorList>
    </citation>
    <scope>IDENTIFICATION</scope>
</reference>
<proteinExistence type="predicted"/>
<dbReference type="SMART" id="SM01352">
    <property type="entry name" value="APCDDC"/>
    <property type="match status" value="2"/>
</dbReference>
<dbReference type="KEGG" id="sfm:108928379"/>
<keyword evidence="5" id="KW-0325">Glycoprotein</keyword>
<dbReference type="GO" id="GO:0030178">
    <property type="term" value="P:negative regulation of Wnt signaling pathway"/>
    <property type="evidence" value="ECO:0007669"/>
    <property type="project" value="InterPro"/>
</dbReference>
<gene>
    <name evidence="8" type="primary">APCDD1L</name>
    <name evidence="8" type="synonym">apcdd1l</name>
</gene>
<evidence type="ECO:0000256" key="2">
    <source>
        <dbReference type="ARBA" id="ARBA00022692"/>
    </source>
</evidence>